<gene>
    <name evidence="5" type="ORF">SAMN05216199_3939</name>
</gene>
<dbReference type="InterPro" id="IPR000923">
    <property type="entry name" value="BlueCu_1"/>
</dbReference>
<feature type="compositionally biased region" description="Polar residues" evidence="3">
    <location>
        <begin position="103"/>
        <end position="120"/>
    </location>
</feature>
<dbReference type="RefSeq" id="WP_218144389.1">
    <property type="nucleotide sequence ID" value="NZ_FOHB01000008.1"/>
</dbReference>
<feature type="domain" description="Blue (type 1) copper" evidence="4">
    <location>
        <begin position="223"/>
        <end position="321"/>
    </location>
</feature>
<dbReference type="PANTHER" id="PTHR36507">
    <property type="entry name" value="BLL1555 PROTEIN"/>
    <property type="match status" value="1"/>
</dbReference>
<dbReference type="PANTHER" id="PTHR36507:SF1">
    <property type="entry name" value="BLL1555 PROTEIN"/>
    <property type="match status" value="1"/>
</dbReference>
<evidence type="ECO:0000313" key="5">
    <source>
        <dbReference type="EMBL" id="SES46323.1"/>
    </source>
</evidence>
<evidence type="ECO:0000259" key="4">
    <source>
        <dbReference type="Pfam" id="PF00127"/>
    </source>
</evidence>
<proteinExistence type="predicted"/>
<dbReference type="Gene3D" id="2.60.40.420">
    <property type="entry name" value="Cupredoxins - blue copper proteins"/>
    <property type="match status" value="2"/>
</dbReference>
<dbReference type="GO" id="GO:0009055">
    <property type="term" value="F:electron transfer activity"/>
    <property type="evidence" value="ECO:0007669"/>
    <property type="project" value="InterPro"/>
</dbReference>
<keyword evidence="1" id="KW-0479">Metal-binding</keyword>
<evidence type="ECO:0000313" key="6">
    <source>
        <dbReference type="Proteomes" id="UP000199019"/>
    </source>
</evidence>
<dbReference type="AlphaFoldDB" id="A0A1H9XKY5"/>
<dbReference type="InterPro" id="IPR052721">
    <property type="entry name" value="ET_Amicyanin"/>
</dbReference>
<evidence type="ECO:0000256" key="2">
    <source>
        <dbReference type="ARBA" id="ARBA00023008"/>
    </source>
</evidence>
<feature type="region of interest" description="Disordered" evidence="3">
    <location>
        <begin position="100"/>
        <end position="120"/>
    </location>
</feature>
<dbReference type="GO" id="GO:0005507">
    <property type="term" value="F:copper ion binding"/>
    <property type="evidence" value="ECO:0007669"/>
    <property type="project" value="InterPro"/>
</dbReference>
<name>A0A1H9XKY5_9MICO</name>
<protein>
    <submittedName>
        <fullName evidence="5">Plastocyanin</fullName>
    </submittedName>
</protein>
<keyword evidence="6" id="KW-1185">Reference proteome</keyword>
<reference evidence="6" key="1">
    <citation type="submission" date="2016-10" db="EMBL/GenBank/DDBJ databases">
        <authorList>
            <person name="Varghese N."/>
            <person name="Submissions S."/>
        </authorList>
    </citation>
    <scope>NUCLEOTIDE SEQUENCE [LARGE SCALE GENOMIC DNA]</scope>
    <source>
        <strain evidence="6">CGMCC 1.6963</strain>
    </source>
</reference>
<dbReference type="SUPFAM" id="SSF49503">
    <property type="entry name" value="Cupredoxins"/>
    <property type="match status" value="2"/>
</dbReference>
<dbReference type="InterPro" id="IPR008972">
    <property type="entry name" value="Cupredoxin"/>
</dbReference>
<evidence type="ECO:0000256" key="1">
    <source>
        <dbReference type="ARBA" id="ARBA00022723"/>
    </source>
</evidence>
<accession>A0A1H9XKY5</accession>
<organism evidence="5 6">
    <name type="scientific">Pedococcus cremeus</name>
    <dbReference type="NCBI Taxonomy" id="587636"/>
    <lineage>
        <taxon>Bacteria</taxon>
        <taxon>Bacillati</taxon>
        <taxon>Actinomycetota</taxon>
        <taxon>Actinomycetes</taxon>
        <taxon>Micrococcales</taxon>
        <taxon>Intrasporangiaceae</taxon>
        <taxon>Pedococcus</taxon>
    </lineage>
</organism>
<dbReference type="EMBL" id="FOHB01000008">
    <property type="protein sequence ID" value="SES46323.1"/>
    <property type="molecule type" value="Genomic_DNA"/>
</dbReference>
<evidence type="ECO:0000256" key="3">
    <source>
        <dbReference type="SAM" id="MobiDB-lite"/>
    </source>
</evidence>
<dbReference type="Pfam" id="PF00127">
    <property type="entry name" value="Copper-bind"/>
    <property type="match status" value="2"/>
</dbReference>
<sequence>MPGKSLLRRLILAVISVTALILPVAVGSSASASTSEHATWHRHHTWHVRVGAETPDMAVTAMAFLPKNIWVDVGDTVHWTSNSAEPHTVTFLKPGTSLPAFDPSNTTQTQRQGPSSYNGTAYTNSGIMATQPIFTFTNPATSYRLRFTAAGDFTYYCLVHGVMMKGRVHVRPAGTPYPYTQRDYDRVGNHHAQALLHNGLIAWRQALHAQATGHSVRVGIEGEGFAVMRFIRSHVVVHRGHTVRFFVAGPGAPHTVTFGQEPPIPAVLGPSGDPTHYAGGNLNSGVLQPGKPFDVTFTKTGRFHYICAIHDGMGMVGDVTVVR</sequence>
<dbReference type="Proteomes" id="UP000199019">
    <property type="component" value="Unassembled WGS sequence"/>
</dbReference>
<feature type="domain" description="Blue (type 1) copper" evidence="4">
    <location>
        <begin position="59"/>
        <end position="170"/>
    </location>
</feature>
<keyword evidence="2" id="KW-0186">Copper</keyword>